<evidence type="ECO:0000313" key="11">
    <source>
        <dbReference type="Proteomes" id="UP000224567"/>
    </source>
</evidence>
<keyword evidence="4" id="KW-0732">Signal</keyword>
<keyword evidence="2" id="KW-0433">Leucine-rich repeat</keyword>
<comment type="caution">
    <text evidence="10">The sequence shown here is derived from an EMBL/GenBank/DDBJ whole genome shotgun (WGS) entry which is preliminary data.</text>
</comment>
<dbReference type="InterPro" id="IPR013210">
    <property type="entry name" value="LRR_N_plant-typ"/>
</dbReference>
<dbReference type="Pfam" id="PF08263">
    <property type="entry name" value="LRRNT_2"/>
    <property type="match status" value="1"/>
</dbReference>
<evidence type="ECO:0000256" key="2">
    <source>
        <dbReference type="ARBA" id="ARBA00022614"/>
    </source>
</evidence>
<evidence type="ECO:0000256" key="5">
    <source>
        <dbReference type="ARBA" id="ARBA00022737"/>
    </source>
</evidence>
<evidence type="ECO:0000256" key="1">
    <source>
        <dbReference type="ARBA" id="ARBA00004479"/>
    </source>
</evidence>
<evidence type="ECO:0000256" key="4">
    <source>
        <dbReference type="ARBA" id="ARBA00022729"/>
    </source>
</evidence>
<dbReference type="Proteomes" id="UP000224567">
    <property type="component" value="Unassembled WGS sequence"/>
</dbReference>
<keyword evidence="3" id="KW-0812">Transmembrane</keyword>
<evidence type="ECO:0000256" key="3">
    <source>
        <dbReference type="ARBA" id="ARBA00022692"/>
    </source>
</evidence>
<keyword evidence="11" id="KW-1185">Reference proteome</keyword>
<dbReference type="OrthoDB" id="676979at2759"/>
<keyword evidence="6" id="KW-1133">Transmembrane helix</keyword>
<accession>A0A2G2UVX8</accession>
<reference evidence="11" key="2">
    <citation type="journal article" date="2017" name="J. Anim. Genet.">
        <title>Multiple reference genome sequences of hot pepper reveal the massive evolution of plant disease resistance genes by retroduplication.</title>
        <authorList>
            <person name="Kim S."/>
            <person name="Park J."/>
            <person name="Yeom S.-I."/>
            <person name="Kim Y.-M."/>
            <person name="Seo E."/>
            <person name="Kim K.-T."/>
            <person name="Kim M.-S."/>
            <person name="Lee J.M."/>
            <person name="Cheong K."/>
            <person name="Shin H.-S."/>
            <person name="Kim S.-B."/>
            <person name="Han K."/>
            <person name="Lee J."/>
            <person name="Park M."/>
            <person name="Lee H.-A."/>
            <person name="Lee H.-Y."/>
            <person name="Lee Y."/>
            <person name="Oh S."/>
            <person name="Lee J.H."/>
            <person name="Choi E."/>
            <person name="Choi E."/>
            <person name="Lee S.E."/>
            <person name="Jeon J."/>
            <person name="Kim H."/>
            <person name="Choi G."/>
            <person name="Song H."/>
            <person name="Lee J."/>
            <person name="Lee S.-C."/>
            <person name="Kwon J.-K."/>
            <person name="Lee H.-Y."/>
            <person name="Koo N."/>
            <person name="Hong Y."/>
            <person name="Kim R.W."/>
            <person name="Kang W.-H."/>
            <person name="Huh J.H."/>
            <person name="Kang B.-C."/>
            <person name="Yang T.-J."/>
            <person name="Lee Y.-H."/>
            <person name="Bennetzen J.L."/>
            <person name="Choi D."/>
        </authorList>
    </citation>
    <scope>NUCLEOTIDE SEQUENCE [LARGE SCALE GENOMIC DNA]</scope>
    <source>
        <strain evidence="11">cv. PBC81</strain>
    </source>
</reference>
<evidence type="ECO:0000256" key="6">
    <source>
        <dbReference type="ARBA" id="ARBA00022989"/>
    </source>
</evidence>
<dbReference type="AlphaFoldDB" id="A0A2G2UVX8"/>
<feature type="domain" description="Leucine-rich repeat-containing N-terminal plant-type" evidence="9">
    <location>
        <begin position="18"/>
        <end position="39"/>
    </location>
</feature>
<keyword evidence="7" id="KW-0472">Membrane</keyword>
<evidence type="ECO:0000256" key="8">
    <source>
        <dbReference type="ARBA" id="ARBA00023180"/>
    </source>
</evidence>
<comment type="subcellular location">
    <subcellularLocation>
        <location evidence="1">Membrane</location>
        <topology evidence="1">Single-pass type I membrane protein</topology>
    </subcellularLocation>
</comment>
<sequence>MFTILPNGIFNASGMCNKNTTLSWNKRTDCCSWNGIHCDETDGTTKFGELSSLMHLNLMYSSFTGVIPTEISHLSKLQVLSISIDNSYRLRLEPYNFELLLKNLTQLRDLELDDVNVSSSIPLNFFSYLTTLRLPHTVLHGVLPERVFHLSNLEYLYLPYNSLTGPIPSNVGGLQNLRYLYLTSNYLNGTIPSWIFSLTSLSGLDLSNNSFSGKIHVFKSKALNGVF</sequence>
<dbReference type="Gene3D" id="3.80.10.10">
    <property type="entry name" value="Ribonuclease Inhibitor"/>
    <property type="match status" value="2"/>
</dbReference>
<gene>
    <name evidence="10" type="ORF">CQW23_35441</name>
</gene>
<dbReference type="Pfam" id="PF00560">
    <property type="entry name" value="LRR_1"/>
    <property type="match status" value="2"/>
</dbReference>
<dbReference type="PANTHER" id="PTHR48061:SF10">
    <property type="entry name" value="LEUCINE-RICH REPEAT-CONTAINING N-TERMINAL PLANT-TYPE DOMAIN-CONTAINING PROTEIN"/>
    <property type="match status" value="1"/>
</dbReference>
<dbReference type="GO" id="GO:0016020">
    <property type="term" value="C:membrane"/>
    <property type="evidence" value="ECO:0007669"/>
    <property type="project" value="UniProtKB-SubCell"/>
</dbReference>
<dbReference type="GO" id="GO:0050832">
    <property type="term" value="P:defense response to fungus"/>
    <property type="evidence" value="ECO:0007669"/>
    <property type="project" value="UniProtKB-ARBA"/>
</dbReference>
<keyword evidence="8" id="KW-0325">Glycoprotein</keyword>
<dbReference type="STRING" id="33114.A0A2G2UVX8"/>
<evidence type="ECO:0000259" key="9">
    <source>
        <dbReference type="Pfam" id="PF08263"/>
    </source>
</evidence>
<proteinExistence type="predicted"/>
<evidence type="ECO:0000256" key="7">
    <source>
        <dbReference type="ARBA" id="ARBA00023136"/>
    </source>
</evidence>
<dbReference type="InterPro" id="IPR001611">
    <property type="entry name" value="Leu-rich_rpt"/>
</dbReference>
<dbReference type="PANTHER" id="PTHR48061">
    <property type="entry name" value="LEUCINE-RICH REPEAT RECEPTOR PROTEIN KINASE EMS1-LIKE-RELATED"/>
    <property type="match status" value="1"/>
</dbReference>
<keyword evidence="5" id="KW-0677">Repeat</keyword>
<dbReference type="Pfam" id="PF13855">
    <property type="entry name" value="LRR_8"/>
    <property type="match status" value="1"/>
</dbReference>
<dbReference type="SUPFAM" id="SSF52058">
    <property type="entry name" value="L domain-like"/>
    <property type="match status" value="1"/>
</dbReference>
<organism evidence="10 11">
    <name type="scientific">Capsicum baccatum</name>
    <name type="common">Peruvian pepper</name>
    <dbReference type="NCBI Taxonomy" id="33114"/>
    <lineage>
        <taxon>Eukaryota</taxon>
        <taxon>Viridiplantae</taxon>
        <taxon>Streptophyta</taxon>
        <taxon>Embryophyta</taxon>
        <taxon>Tracheophyta</taxon>
        <taxon>Spermatophyta</taxon>
        <taxon>Magnoliopsida</taxon>
        <taxon>eudicotyledons</taxon>
        <taxon>Gunneridae</taxon>
        <taxon>Pentapetalae</taxon>
        <taxon>asterids</taxon>
        <taxon>lamiids</taxon>
        <taxon>Solanales</taxon>
        <taxon>Solanaceae</taxon>
        <taxon>Solanoideae</taxon>
        <taxon>Capsiceae</taxon>
        <taxon>Capsicum</taxon>
    </lineage>
</organism>
<dbReference type="InterPro" id="IPR032675">
    <property type="entry name" value="LRR_dom_sf"/>
</dbReference>
<evidence type="ECO:0000313" key="10">
    <source>
        <dbReference type="EMBL" id="PHT24901.1"/>
    </source>
</evidence>
<dbReference type="InterPro" id="IPR046956">
    <property type="entry name" value="RLP23-like"/>
</dbReference>
<dbReference type="FunFam" id="3.80.10.10:FF:000041">
    <property type="entry name" value="LRR receptor-like serine/threonine-protein kinase ERECTA"/>
    <property type="match status" value="1"/>
</dbReference>
<dbReference type="EMBL" id="MLFT02004575">
    <property type="protein sequence ID" value="PHT24901.1"/>
    <property type="molecule type" value="Genomic_DNA"/>
</dbReference>
<name>A0A2G2UVX8_CAPBA</name>
<reference evidence="10 11" key="1">
    <citation type="journal article" date="2017" name="Genome Biol.">
        <title>New reference genome sequences of hot pepper reveal the massive evolution of plant disease-resistance genes by retroduplication.</title>
        <authorList>
            <person name="Kim S."/>
            <person name="Park J."/>
            <person name="Yeom S.I."/>
            <person name="Kim Y.M."/>
            <person name="Seo E."/>
            <person name="Kim K.T."/>
            <person name="Kim M.S."/>
            <person name="Lee J.M."/>
            <person name="Cheong K."/>
            <person name="Shin H.S."/>
            <person name="Kim S.B."/>
            <person name="Han K."/>
            <person name="Lee J."/>
            <person name="Park M."/>
            <person name="Lee H.A."/>
            <person name="Lee H.Y."/>
            <person name="Lee Y."/>
            <person name="Oh S."/>
            <person name="Lee J.H."/>
            <person name="Choi E."/>
            <person name="Choi E."/>
            <person name="Lee S.E."/>
            <person name="Jeon J."/>
            <person name="Kim H."/>
            <person name="Choi G."/>
            <person name="Song H."/>
            <person name="Lee J."/>
            <person name="Lee S.C."/>
            <person name="Kwon J.K."/>
            <person name="Lee H.Y."/>
            <person name="Koo N."/>
            <person name="Hong Y."/>
            <person name="Kim R.W."/>
            <person name="Kang W.H."/>
            <person name="Huh J.H."/>
            <person name="Kang B.C."/>
            <person name="Yang T.J."/>
            <person name="Lee Y.H."/>
            <person name="Bennetzen J.L."/>
            <person name="Choi D."/>
        </authorList>
    </citation>
    <scope>NUCLEOTIDE SEQUENCE [LARGE SCALE GENOMIC DNA]</scope>
    <source>
        <strain evidence="11">cv. PBC81</strain>
    </source>
</reference>
<protein>
    <recommendedName>
        <fullName evidence="9">Leucine-rich repeat-containing N-terminal plant-type domain-containing protein</fullName>
    </recommendedName>
</protein>